<dbReference type="EMBL" id="CAJNNW010027061">
    <property type="protein sequence ID" value="CAE8689338.1"/>
    <property type="molecule type" value="Genomic_DNA"/>
</dbReference>
<accession>A0A813K0P2</accession>
<feature type="region of interest" description="Disordered" evidence="1">
    <location>
        <begin position="1"/>
        <end position="61"/>
    </location>
</feature>
<dbReference type="AlphaFoldDB" id="A0A813K0P2"/>
<proteinExistence type="predicted"/>
<dbReference type="Proteomes" id="UP000626109">
    <property type="component" value="Unassembled WGS sequence"/>
</dbReference>
<feature type="compositionally biased region" description="Acidic residues" evidence="1">
    <location>
        <begin position="51"/>
        <end position="61"/>
    </location>
</feature>
<name>A0A813K0P2_POLGL</name>
<organism evidence="2 3">
    <name type="scientific">Polarella glacialis</name>
    <name type="common">Dinoflagellate</name>
    <dbReference type="NCBI Taxonomy" id="89957"/>
    <lineage>
        <taxon>Eukaryota</taxon>
        <taxon>Sar</taxon>
        <taxon>Alveolata</taxon>
        <taxon>Dinophyceae</taxon>
        <taxon>Suessiales</taxon>
        <taxon>Suessiaceae</taxon>
        <taxon>Polarella</taxon>
    </lineage>
</organism>
<comment type="caution">
    <text evidence="2">The sequence shown here is derived from an EMBL/GenBank/DDBJ whole genome shotgun (WGS) entry which is preliminary data.</text>
</comment>
<reference evidence="2" key="1">
    <citation type="submission" date="2021-02" db="EMBL/GenBank/DDBJ databases">
        <authorList>
            <person name="Dougan E. K."/>
            <person name="Rhodes N."/>
            <person name="Thang M."/>
            <person name="Chan C."/>
        </authorList>
    </citation>
    <scope>NUCLEOTIDE SEQUENCE</scope>
</reference>
<evidence type="ECO:0000313" key="3">
    <source>
        <dbReference type="Proteomes" id="UP000626109"/>
    </source>
</evidence>
<sequence length="104" mass="11552">MEGPKEDPQQEVQRMSAQSAQLQAQREDQQEQCEQQEENLLPETMGKTEIEEPETEEREAEDAAQVVADASSQQEGALKKVSLLAFASNQQLLVSLAAWSVDCC</sequence>
<gene>
    <name evidence="2" type="ORF">PGLA2088_LOCUS26436</name>
</gene>
<evidence type="ECO:0000256" key="1">
    <source>
        <dbReference type="SAM" id="MobiDB-lite"/>
    </source>
</evidence>
<evidence type="ECO:0000313" key="2">
    <source>
        <dbReference type="EMBL" id="CAE8689338.1"/>
    </source>
</evidence>
<protein>
    <submittedName>
        <fullName evidence="2">Uncharacterized protein</fullName>
    </submittedName>
</protein>